<gene>
    <name evidence="2" type="ORF">SAMN05192542_104156</name>
</gene>
<name>A0A1H7L2A6_9BURK</name>
<evidence type="ECO:0000256" key="1">
    <source>
        <dbReference type="SAM" id="Phobius"/>
    </source>
</evidence>
<dbReference type="AlphaFoldDB" id="A0A1H7L2A6"/>
<evidence type="ECO:0000313" key="3">
    <source>
        <dbReference type="Proteomes" id="UP000199120"/>
    </source>
</evidence>
<organism evidence="2 3">
    <name type="scientific">Paraburkholderia caballeronis</name>
    <dbReference type="NCBI Taxonomy" id="416943"/>
    <lineage>
        <taxon>Bacteria</taxon>
        <taxon>Pseudomonadati</taxon>
        <taxon>Pseudomonadota</taxon>
        <taxon>Betaproteobacteria</taxon>
        <taxon>Burkholderiales</taxon>
        <taxon>Burkholderiaceae</taxon>
        <taxon>Paraburkholderia</taxon>
    </lineage>
</organism>
<accession>A0A1H7L2A6</accession>
<proteinExistence type="predicted"/>
<keyword evidence="1" id="KW-0812">Transmembrane</keyword>
<dbReference type="EMBL" id="FOAJ01000004">
    <property type="protein sequence ID" value="SEK93132.1"/>
    <property type="molecule type" value="Genomic_DNA"/>
</dbReference>
<dbReference type="Proteomes" id="UP000199120">
    <property type="component" value="Unassembled WGS sequence"/>
</dbReference>
<evidence type="ECO:0000313" key="2">
    <source>
        <dbReference type="EMBL" id="SEK93132.1"/>
    </source>
</evidence>
<keyword evidence="1" id="KW-0472">Membrane</keyword>
<keyword evidence="3" id="KW-1185">Reference proteome</keyword>
<dbReference type="STRING" id="416943.SAMN05445871_4023"/>
<keyword evidence="1" id="KW-1133">Transmembrane helix</keyword>
<reference evidence="3" key="1">
    <citation type="submission" date="2016-10" db="EMBL/GenBank/DDBJ databases">
        <authorList>
            <person name="Varghese N."/>
            <person name="Submissions S."/>
        </authorList>
    </citation>
    <scope>NUCLEOTIDE SEQUENCE [LARGE SCALE GENOMIC DNA]</scope>
    <source>
        <strain evidence="3">LMG 26416</strain>
    </source>
</reference>
<protein>
    <submittedName>
        <fullName evidence="2">Uncharacterized protein</fullName>
    </submittedName>
</protein>
<feature type="transmembrane region" description="Helical" evidence="1">
    <location>
        <begin position="42"/>
        <end position="62"/>
    </location>
</feature>
<sequence>MIFTGKTMNEERTLTDADVEALAAKLEENIARRLYLNVGKGVLAVAWKWVVLGVIMLGAYGAGGGFKKWGA</sequence>